<comment type="subcellular location">
    <subcellularLocation>
        <location evidence="1">Cell membrane</location>
        <topology evidence="1">Multi-pass membrane protein</topology>
    </subcellularLocation>
</comment>
<dbReference type="Pfam" id="PF07690">
    <property type="entry name" value="MFS_1"/>
    <property type="match status" value="1"/>
</dbReference>
<keyword evidence="9" id="KW-1185">Reference proteome</keyword>
<evidence type="ECO:0000313" key="9">
    <source>
        <dbReference type="Proteomes" id="UP000829992"/>
    </source>
</evidence>
<dbReference type="PANTHER" id="PTHR23513:SF11">
    <property type="entry name" value="STAPHYLOFERRIN A TRANSPORTER"/>
    <property type="match status" value="1"/>
</dbReference>
<dbReference type="RefSeq" id="WP_249591612.1">
    <property type="nucleotide sequence ID" value="NZ_BAAAQL010000018.1"/>
</dbReference>
<evidence type="ECO:0000256" key="6">
    <source>
        <dbReference type="SAM" id="MobiDB-lite"/>
    </source>
</evidence>
<name>A0ABY4Q294_9ACTN</name>
<dbReference type="SUPFAM" id="SSF103473">
    <property type="entry name" value="MFS general substrate transporter"/>
    <property type="match status" value="1"/>
</dbReference>
<gene>
    <name evidence="8" type="ORF">M4V62_37350</name>
</gene>
<protein>
    <submittedName>
        <fullName evidence="8">MFS transporter</fullName>
    </submittedName>
</protein>
<evidence type="ECO:0000313" key="8">
    <source>
        <dbReference type="EMBL" id="UQT60278.1"/>
    </source>
</evidence>
<dbReference type="InterPro" id="IPR036259">
    <property type="entry name" value="MFS_trans_sf"/>
</dbReference>
<sequence length="412" mass="41586">MLRSHLTAATLLRVSAEGAATALVLTVQARTGDAASAGFVQTAMTLPYVLSGPVIGHALDRTDRPRRLVIALACGYAVAIALLMMSAGRSPLVLVLMVAAVVGCVEPVVAALTSLLPRFVPTERLSRAYGLEASSYNVAAIAGPGLAALVAAFVGGGQAGTVTVAAAVLGLLFLPLLRIPPPEARPPVARERTRTGVAQVVTGGLSVLGKNRVLRALTVSTMFAWFGYGGFAVAAVLLGQDIGAGPAAGGQLIAFFAVGSLVGTLAASRWLTPGRSERAIMAGLLGFGTAVAALAVVPSLPWAWAVCVGAGLAEGPLFAATLMLRQRESPPDRLGQVNTTGGSLKIGASAGGAALTGVFAGQLGADGLMLSIAVFQFVGAALWLWLLSSGPSVPASSPSGRRRGSRTRPGRG</sequence>
<keyword evidence="3 7" id="KW-0812">Transmembrane</keyword>
<proteinExistence type="predicted"/>
<evidence type="ECO:0000256" key="7">
    <source>
        <dbReference type="SAM" id="Phobius"/>
    </source>
</evidence>
<feature type="transmembrane region" description="Helical" evidence="7">
    <location>
        <begin position="136"/>
        <end position="154"/>
    </location>
</feature>
<dbReference type="Gene3D" id="1.20.1250.20">
    <property type="entry name" value="MFS general substrate transporter like domains"/>
    <property type="match status" value="1"/>
</dbReference>
<feature type="transmembrane region" description="Helical" evidence="7">
    <location>
        <begin position="244"/>
        <end position="267"/>
    </location>
</feature>
<dbReference type="CDD" id="cd06173">
    <property type="entry name" value="MFS_MefA_like"/>
    <property type="match status" value="1"/>
</dbReference>
<dbReference type="EMBL" id="CP097289">
    <property type="protein sequence ID" value="UQT60278.1"/>
    <property type="molecule type" value="Genomic_DNA"/>
</dbReference>
<evidence type="ECO:0000256" key="5">
    <source>
        <dbReference type="ARBA" id="ARBA00023136"/>
    </source>
</evidence>
<reference evidence="8 9" key="1">
    <citation type="submission" date="2022-05" db="EMBL/GenBank/DDBJ databases">
        <authorList>
            <person name="Zhou X."/>
            <person name="Li K."/>
            <person name="Man Y."/>
        </authorList>
    </citation>
    <scope>NUCLEOTIDE SEQUENCE [LARGE SCALE GENOMIC DNA]</scope>
    <source>
        <strain evidence="8 9">MS405</strain>
    </source>
</reference>
<keyword evidence="2" id="KW-1003">Cell membrane</keyword>
<feature type="transmembrane region" description="Helical" evidence="7">
    <location>
        <begin position="216"/>
        <end position="238"/>
    </location>
</feature>
<keyword evidence="4 7" id="KW-1133">Transmembrane helix</keyword>
<evidence type="ECO:0000256" key="2">
    <source>
        <dbReference type="ARBA" id="ARBA00022475"/>
    </source>
</evidence>
<keyword evidence="5 7" id="KW-0472">Membrane</keyword>
<organism evidence="8 9">
    <name type="scientific">Streptomyces durmitorensis</name>
    <dbReference type="NCBI Taxonomy" id="319947"/>
    <lineage>
        <taxon>Bacteria</taxon>
        <taxon>Bacillati</taxon>
        <taxon>Actinomycetota</taxon>
        <taxon>Actinomycetes</taxon>
        <taxon>Kitasatosporales</taxon>
        <taxon>Streptomycetaceae</taxon>
        <taxon>Streptomyces</taxon>
    </lineage>
</organism>
<evidence type="ECO:0000256" key="1">
    <source>
        <dbReference type="ARBA" id="ARBA00004651"/>
    </source>
</evidence>
<dbReference type="PRINTS" id="PR01035">
    <property type="entry name" value="TCRTETA"/>
</dbReference>
<dbReference type="InterPro" id="IPR011701">
    <property type="entry name" value="MFS"/>
</dbReference>
<dbReference type="InterPro" id="IPR001958">
    <property type="entry name" value="Tet-R_TetA/multi-R_MdtG-like"/>
</dbReference>
<accession>A0ABY4Q294</accession>
<feature type="transmembrane region" description="Helical" evidence="7">
    <location>
        <begin position="93"/>
        <end position="116"/>
    </location>
</feature>
<feature type="region of interest" description="Disordered" evidence="6">
    <location>
        <begin position="391"/>
        <end position="412"/>
    </location>
</feature>
<evidence type="ECO:0000256" key="4">
    <source>
        <dbReference type="ARBA" id="ARBA00022989"/>
    </source>
</evidence>
<feature type="transmembrane region" description="Helical" evidence="7">
    <location>
        <begin position="160"/>
        <end position="177"/>
    </location>
</feature>
<evidence type="ECO:0000256" key="3">
    <source>
        <dbReference type="ARBA" id="ARBA00022692"/>
    </source>
</evidence>
<feature type="transmembrane region" description="Helical" evidence="7">
    <location>
        <begin position="279"/>
        <end position="297"/>
    </location>
</feature>
<feature type="transmembrane region" description="Helical" evidence="7">
    <location>
        <begin position="344"/>
        <end position="362"/>
    </location>
</feature>
<feature type="transmembrane region" description="Helical" evidence="7">
    <location>
        <begin position="368"/>
        <end position="387"/>
    </location>
</feature>
<dbReference type="PANTHER" id="PTHR23513">
    <property type="entry name" value="INTEGRAL MEMBRANE EFFLUX PROTEIN-RELATED"/>
    <property type="match status" value="1"/>
</dbReference>
<dbReference type="Proteomes" id="UP000829992">
    <property type="component" value="Chromosome"/>
</dbReference>
<feature type="compositionally biased region" description="Basic residues" evidence="6">
    <location>
        <begin position="400"/>
        <end position="412"/>
    </location>
</feature>
<feature type="transmembrane region" description="Helical" evidence="7">
    <location>
        <begin position="68"/>
        <end position="87"/>
    </location>
</feature>